<dbReference type="CDD" id="cd00614">
    <property type="entry name" value="CGS_like"/>
    <property type="match status" value="1"/>
</dbReference>
<keyword evidence="3" id="KW-0028">Amino-acid biosynthesis</keyword>
<accession>A0A1B2M061</accession>
<dbReference type="HAMAP" id="MF_02056">
    <property type="entry name" value="MetZ"/>
    <property type="match status" value="1"/>
</dbReference>
<dbReference type="EC" id="2.5.1.-" evidence="3"/>
<evidence type="ECO:0000256" key="1">
    <source>
        <dbReference type="ARBA" id="ARBA00001933"/>
    </source>
</evidence>
<evidence type="ECO:0000256" key="3">
    <source>
        <dbReference type="HAMAP-Rule" id="MF_02056"/>
    </source>
</evidence>
<dbReference type="InterPro" id="IPR006234">
    <property type="entry name" value="O-succ-hSer_sulfhydrylase"/>
</dbReference>
<dbReference type="GO" id="GO:0016846">
    <property type="term" value="F:carbon-sulfur lyase activity"/>
    <property type="evidence" value="ECO:0007669"/>
    <property type="project" value="TreeGrafter"/>
</dbReference>
<comment type="subunit">
    <text evidence="3">Homotetramer.</text>
</comment>
<dbReference type="NCBIfam" id="TIGR01325">
    <property type="entry name" value="O_suc_HS_sulf"/>
    <property type="match status" value="1"/>
</dbReference>
<dbReference type="KEGG" id="ala:BFG52_09435"/>
<keyword evidence="7" id="KW-1185">Reference proteome</keyword>
<dbReference type="GO" id="GO:0030170">
    <property type="term" value="F:pyridoxal phosphate binding"/>
    <property type="evidence" value="ECO:0007669"/>
    <property type="project" value="UniProtKB-UniRule"/>
</dbReference>
<dbReference type="Proteomes" id="UP000093391">
    <property type="component" value="Chromosome"/>
</dbReference>
<evidence type="ECO:0000256" key="2">
    <source>
        <dbReference type="ARBA" id="ARBA00022898"/>
    </source>
</evidence>
<dbReference type="EMBL" id="CP016895">
    <property type="protein sequence ID" value="AOA58551.1"/>
    <property type="molecule type" value="Genomic_DNA"/>
</dbReference>
<dbReference type="RefSeq" id="WP_067555204.1">
    <property type="nucleotide sequence ID" value="NZ_CP016895.1"/>
</dbReference>
<dbReference type="Gene3D" id="3.90.1150.10">
    <property type="entry name" value="Aspartate Aminotransferase, domain 1"/>
    <property type="match status" value="1"/>
</dbReference>
<dbReference type="PANTHER" id="PTHR11808:SF80">
    <property type="entry name" value="CYSTATHIONINE GAMMA-LYASE"/>
    <property type="match status" value="1"/>
</dbReference>
<dbReference type="AlphaFoldDB" id="A0A1B2M061"/>
<dbReference type="PIRSF" id="PIRSF001434">
    <property type="entry name" value="CGS"/>
    <property type="match status" value="1"/>
</dbReference>
<dbReference type="GO" id="GO:0005737">
    <property type="term" value="C:cytoplasm"/>
    <property type="evidence" value="ECO:0007669"/>
    <property type="project" value="TreeGrafter"/>
</dbReference>
<dbReference type="InterPro" id="IPR015422">
    <property type="entry name" value="PyrdxlP-dep_Trfase_small"/>
</dbReference>
<dbReference type="InterPro" id="IPR015421">
    <property type="entry name" value="PyrdxlP-dep_Trfase_major"/>
</dbReference>
<gene>
    <name evidence="3" type="primary">metZ</name>
    <name evidence="6" type="ORF">BFG52_09435</name>
</gene>
<dbReference type="STRING" id="1789224.BFG52_09435"/>
<dbReference type="Pfam" id="PF01053">
    <property type="entry name" value="Cys_Met_Meta_PP"/>
    <property type="match status" value="1"/>
</dbReference>
<dbReference type="InterPro" id="IPR000277">
    <property type="entry name" value="Cys/Met-Metab_PyrdxlP-dep_enz"/>
</dbReference>
<comment type="similarity">
    <text evidence="3">Belongs to the trans-sulfuration enzymes family. MetZ subfamily.</text>
</comment>
<dbReference type="FunFam" id="3.40.640.10:FF:000046">
    <property type="entry name" value="Cystathionine gamma-lyase"/>
    <property type="match status" value="1"/>
</dbReference>
<dbReference type="FunFam" id="3.90.1150.10:FF:000033">
    <property type="entry name" value="Cystathionine gamma-synthase"/>
    <property type="match status" value="1"/>
</dbReference>
<keyword evidence="3" id="KW-0808">Transferase</keyword>
<dbReference type="PROSITE" id="PS00868">
    <property type="entry name" value="CYS_MET_METAB_PP"/>
    <property type="match status" value="1"/>
</dbReference>
<dbReference type="NCBIfam" id="NF006003">
    <property type="entry name" value="PRK08133.1"/>
    <property type="match status" value="1"/>
</dbReference>
<dbReference type="InterPro" id="IPR054542">
    <property type="entry name" value="Cys_met_metab_PP"/>
</dbReference>
<proteinExistence type="inferred from homology"/>
<evidence type="ECO:0000256" key="4">
    <source>
        <dbReference type="PIRSR" id="PIRSR001434-2"/>
    </source>
</evidence>
<dbReference type="GO" id="GO:0019346">
    <property type="term" value="P:transsulfuration"/>
    <property type="evidence" value="ECO:0007669"/>
    <property type="project" value="InterPro"/>
</dbReference>
<comment type="cofactor">
    <cofactor evidence="1 3 5">
        <name>pyridoxal 5'-phosphate</name>
        <dbReference type="ChEBI" id="CHEBI:597326"/>
    </cofactor>
</comment>
<feature type="modified residue" description="N6-(pyridoxal phosphate)lysine" evidence="3 4">
    <location>
        <position position="211"/>
    </location>
</feature>
<dbReference type="UniPathway" id="UPA00051">
    <property type="reaction ID" value="UER00449"/>
</dbReference>
<dbReference type="GO" id="GO:0071268">
    <property type="term" value="P:homocysteine biosynthetic process"/>
    <property type="evidence" value="ECO:0007669"/>
    <property type="project" value="InterPro"/>
</dbReference>
<dbReference type="OrthoDB" id="9805807at2"/>
<sequence>MNHHDDNSFQFNTLAIRSGHTRSFEGEHAEPIFLTSSFTYQSAAEAAAKFSGESAGNIYSRFTNPTVNTFEKRLAAMEGAERAVATSSGMAAIMAVAMTFLSQGDHVICSRAVFGSTIALFEKYIRKFGIDIDFVDLMDVSAWQNAMCSQTKLLFVESPSNPLSEVADIAALSQLAKQHGALLAIDNTICTPIFQRPLQLGADLVIYSGTKYLDGQGRTLGGAVLGSQALLEEVHGYVRTTGPSMSPFNAWVLLKGLETLRLRMMEHNRNALRLAEWLQQHPKVHAVHYAGLADHPSHALAKKQQTGFSGIVSFEVKGGREQAWTVIDQTQFISITGNLGDAKSTITHPATTTHGKLSVEAKQAAGISEALIRVSVGIEDINDIIHDLSRGLDLIAL</sequence>
<evidence type="ECO:0000313" key="6">
    <source>
        <dbReference type="EMBL" id="AOA58551.1"/>
    </source>
</evidence>
<dbReference type="PANTHER" id="PTHR11808">
    <property type="entry name" value="TRANS-SULFURATION ENZYME FAMILY MEMBER"/>
    <property type="match status" value="1"/>
</dbReference>
<comment type="catalytic activity">
    <reaction evidence="3">
        <text>O-succinyl-L-homoserine + hydrogen sulfide = L-homocysteine + succinate</text>
        <dbReference type="Rhea" id="RHEA:27826"/>
        <dbReference type="ChEBI" id="CHEBI:29919"/>
        <dbReference type="ChEBI" id="CHEBI:30031"/>
        <dbReference type="ChEBI" id="CHEBI:57661"/>
        <dbReference type="ChEBI" id="CHEBI:58199"/>
    </reaction>
</comment>
<dbReference type="Gene3D" id="3.40.640.10">
    <property type="entry name" value="Type I PLP-dependent aspartate aminotransferase-like (Major domain)"/>
    <property type="match status" value="1"/>
</dbReference>
<dbReference type="GO" id="GO:0016765">
    <property type="term" value="F:transferase activity, transferring alkyl or aryl (other than methyl) groups"/>
    <property type="evidence" value="ECO:0007669"/>
    <property type="project" value="UniProtKB-UniRule"/>
</dbReference>
<dbReference type="GO" id="GO:0071266">
    <property type="term" value="P:'de novo' L-methionine biosynthetic process"/>
    <property type="evidence" value="ECO:0007669"/>
    <property type="project" value="UniProtKB-UniRule"/>
</dbReference>
<comment type="pathway">
    <text evidence="3">Amino-acid biosynthesis; L-methionine biosynthesis via de novo pathway; L-homocysteine from O-succinyl-L-homoserine: step 1/1.</text>
</comment>
<reference evidence="6 7" key="1">
    <citation type="submission" date="2016-08" db="EMBL/GenBank/DDBJ databases">
        <authorList>
            <person name="Seilhamer J.J."/>
        </authorList>
    </citation>
    <scope>NUCLEOTIDE SEQUENCE [LARGE SCALE GENOMIC DNA]</scope>
    <source>
        <strain evidence="6 7">BRTC-1</strain>
    </source>
</reference>
<evidence type="ECO:0000313" key="7">
    <source>
        <dbReference type="Proteomes" id="UP000093391"/>
    </source>
</evidence>
<name>A0A1B2M061_9GAMM</name>
<evidence type="ECO:0000256" key="5">
    <source>
        <dbReference type="RuleBase" id="RU362118"/>
    </source>
</evidence>
<keyword evidence="2 3" id="KW-0663">Pyridoxal phosphate</keyword>
<dbReference type="InterPro" id="IPR015424">
    <property type="entry name" value="PyrdxlP-dep_Trfase"/>
</dbReference>
<keyword evidence="3" id="KW-0486">Methionine biosynthesis</keyword>
<dbReference type="SUPFAM" id="SSF53383">
    <property type="entry name" value="PLP-dependent transferases"/>
    <property type="match status" value="1"/>
</dbReference>
<organism evidence="6 7">
    <name type="scientific">Acinetobacter larvae</name>
    <dbReference type="NCBI Taxonomy" id="1789224"/>
    <lineage>
        <taxon>Bacteria</taxon>
        <taxon>Pseudomonadati</taxon>
        <taxon>Pseudomonadota</taxon>
        <taxon>Gammaproteobacteria</taxon>
        <taxon>Moraxellales</taxon>
        <taxon>Moraxellaceae</taxon>
        <taxon>Acinetobacter</taxon>
    </lineage>
</organism>
<protein>
    <recommendedName>
        <fullName evidence="3">O-succinylhomoserine sulfhydrylase</fullName>
        <shortName evidence="3">OSH sulfhydrylase</shortName>
        <shortName evidence="3">OSHS sulfhydrylase</shortName>
        <ecNumber evidence="3">2.5.1.-</ecNumber>
    </recommendedName>
</protein>
<comment type="function">
    <text evidence="3">Catalyzes the formation of L-homocysteine from O-succinyl-L-homoserine (OSHS) and hydrogen sulfide.</text>
</comment>